<dbReference type="AlphaFoldDB" id="A0A4C1W5N9"/>
<keyword evidence="3" id="KW-1185">Reference proteome</keyword>
<accession>A0A4C1W5N9</accession>
<feature type="compositionally biased region" description="Basic and acidic residues" evidence="1">
    <location>
        <begin position="1"/>
        <end position="11"/>
    </location>
</feature>
<proteinExistence type="predicted"/>
<gene>
    <name evidence="2" type="ORF">EVAR_31743_1</name>
</gene>
<comment type="caution">
    <text evidence="2">The sequence shown here is derived from an EMBL/GenBank/DDBJ whole genome shotgun (WGS) entry which is preliminary data.</text>
</comment>
<name>A0A4C1W5N9_EUMVA</name>
<reference evidence="2 3" key="1">
    <citation type="journal article" date="2019" name="Commun. Biol.">
        <title>The bagworm genome reveals a unique fibroin gene that provides high tensile strength.</title>
        <authorList>
            <person name="Kono N."/>
            <person name="Nakamura H."/>
            <person name="Ohtoshi R."/>
            <person name="Tomita M."/>
            <person name="Numata K."/>
            <person name="Arakawa K."/>
        </authorList>
    </citation>
    <scope>NUCLEOTIDE SEQUENCE [LARGE SCALE GENOMIC DNA]</scope>
</reference>
<protein>
    <submittedName>
        <fullName evidence="2">Uncharacterized protein</fullName>
    </submittedName>
</protein>
<dbReference type="EMBL" id="BGZK01000473">
    <property type="protein sequence ID" value="GBP45839.1"/>
    <property type="molecule type" value="Genomic_DNA"/>
</dbReference>
<evidence type="ECO:0000313" key="2">
    <source>
        <dbReference type="EMBL" id="GBP45839.1"/>
    </source>
</evidence>
<evidence type="ECO:0000313" key="3">
    <source>
        <dbReference type="Proteomes" id="UP000299102"/>
    </source>
</evidence>
<feature type="region of interest" description="Disordered" evidence="1">
    <location>
        <begin position="1"/>
        <end position="25"/>
    </location>
</feature>
<evidence type="ECO:0000256" key="1">
    <source>
        <dbReference type="SAM" id="MobiDB-lite"/>
    </source>
</evidence>
<organism evidence="2 3">
    <name type="scientific">Eumeta variegata</name>
    <name type="common">Bagworm moth</name>
    <name type="synonym">Eumeta japonica</name>
    <dbReference type="NCBI Taxonomy" id="151549"/>
    <lineage>
        <taxon>Eukaryota</taxon>
        <taxon>Metazoa</taxon>
        <taxon>Ecdysozoa</taxon>
        <taxon>Arthropoda</taxon>
        <taxon>Hexapoda</taxon>
        <taxon>Insecta</taxon>
        <taxon>Pterygota</taxon>
        <taxon>Neoptera</taxon>
        <taxon>Endopterygota</taxon>
        <taxon>Lepidoptera</taxon>
        <taxon>Glossata</taxon>
        <taxon>Ditrysia</taxon>
        <taxon>Tineoidea</taxon>
        <taxon>Psychidae</taxon>
        <taxon>Oiketicinae</taxon>
        <taxon>Eumeta</taxon>
    </lineage>
</organism>
<sequence length="237" mass="26298">MDKQEEDRIESGVRIGTEGPTTRFGPDHVKKTDLLALTASATRPQDLRKVGRPGAALGCISCTRLRRGRCHRHHLSTTLEVRGASQLCHLSWHACHYRPLLSFSRTVTPVPAAQLPCASVSAATANEPEACGAFAVRPTNERHSTSGRFVCNPELIIHEPDEPVTTGTPYTLLHSALRLEAPVSESTYIKTEFGIKRVTTIEIESETKWHWEQDKIRSEYAVVVGFTVESLVGRYTR</sequence>
<dbReference type="Proteomes" id="UP000299102">
    <property type="component" value="Unassembled WGS sequence"/>
</dbReference>